<feature type="transmembrane region" description="Helical" evidence="1">
    <location>
        <begin position="354"/>
        <end position="371"/>
    </location>
</feature>
<dbReference type="KEGG" id="fln:FLA_5176"/>
<evidence type="ECO:0000313" key="3">
    <source>
        <dbReference type="Proteomes" id="UP000186917"/>
    </source>
</evidence>
<feature type="transmembrane region" description="Helical" evidence="1">
    <location>
        <begin position="50"/>
        <end position="70"/>
    </location>
</feature>
<dbReference type="AlphaFoldDB" id="A0A173MP28"/>
<feature type="transmembrane region" description="Helical" evidence="1">
    <location>
        <begin position="77"/>
        <end position="94"/>
    </location>
</feature>
<keyword evidence="1" id="KW-0472">Membrane</keyword>
<evidence type="ECO:0008006" key="4">
    <source>
        <dbReference type="Google" id="ProtNLM"/>
    </source>
</evidence>
<dbReference type="RefSeq" id="WP_076375451.1">
    <property type="nucleotide sequence ID" value="NZ_AP017422.1"/>
</dbReference>
<dbReference type="OrthoDB" id="7987387at2"/>
<feature type="transmembrane region" description="Helical" evidence="1">
    <location>
        <begin position="168"/>
        <end position="189"/>
    </location>
</feature>
<dbReference type="InterPro" id="IPR048041">
    <property type="entry name" value="VpsF-like"/>
</dbReference>
<feature type="transmembrane region" description="Helical" evidence="1">
    <location>
        <begin position="325"/>
        <end position="347"/>
    </location>
</feature>
<gene>
    <name evidence="2" type="ORF">SAMN05421788_101570</name>
</gene>
<evidence type="ECO:0000256" key="1">
    <source>
        <dbReference type="SAM" id="Phobius"/>
    </source>
</evidence>
<name>A0A173MP28_9BACT</name>
<keyword evidence="3" id="KW-1185">Reference proteome</keyword>
<feature type="transmembrane region" description="Helical" evidence="1">
    <location>
        <begin position="12"/>
        <end position="30"/>
    </location>
</feature>
<proteinExistence type="predicted"/>
<feature type="transmembrane region" description="Helical" evidence="1">
    <location>
        <begin position="128"/>
        <end position="148"/>
    </location>
</feature>
<protein>
    <recommendedName>
        <fullName evidence="4">O-Antigen ligase</fullName>
    </recommendedName>
</protein>
<dbReference type="EMBL" id="FTOR01000001">
    <property type="protein sequence ID" value="SIS67653.1"/>
    <property type="molecule type" value="Genomic_DNA"/>
</dbReference>
<dbReference type="NCBIfam" id="NF038256">
    <property type="entry name" value="exopoly_VpsF"/>
    <property type="match status" value="1"/>
</dbReference>
<dbReference type="Proteomes" id="UP000186917">
    <property type="component" value="Unassembled WGS sequence"/>
</dbReference>
<feature type="transmembrane region" description="Helical" evidence="1">
    <location>
        <begin position="201"/>
        <end position="226"/>
    </location>
</feature>
<feature type="transmembrane region" description="Helical" evidence="1">
    <location>
        <begin position="246"/>
        <end position="265"/>
    </location>
</feature>
<reference evidence="3" key="1">
    <citation type="submission" date="2017-01" db="EMBL/GenBank/DDBJ databases">
        <authorList>
            <person name="Varghese N."/>
            <person name="Submissions S."/>
        </authorList>
    </citation>
    <scope>NUCLEOTIDE SEQUENCE [LARGE SCALE GENOMIC DNA]</scope>
    <source>
        <strain evidence="3">DSM 21054</strain>
    </source>
</reference>
<evidence type="ECO:0000313" key="2">
    <source>
        <dbReference type="EMBL" id="SIS67653.1"/>
    </source>
</evidence>
<keyword evidence="1" id="KW-1133">Transmembrane helix</keyword>
<sequence>MILTIEAKQRIVVRVTLCLCFLGKGILELLNYPMGEFAVSSYTKFHPLTYLSACLLVGQIFMNWSGIVVFFRQSKAALYYLYTLTLLFIYLILADTGASLSPLIDTLVVPLVLLICFNSYGNNVKKDAVHLACVLIMINSFLAIYERIMGVNVFPIQNTYGFVFRSTALLGHPLNNALYSLAFILYYLVINMSPGKKMIRIGILLIALVCFGARGCLYTAAISILMLYVLPVSVSYNDYFKRINKLYAISLVIVCFSVFVYMVLYTSFGERLMEASFFDDSADVRLQAISLLDFNSISEMLWAKSQDVVDMISYGAGVDIIENFFVVWILKFGLIFTVILLFALFYFLRNKNSIVNVWIKGLLLILFFVASATNNSLATNTQVLFVLVALFSFEKDKGLFVY</sequence>
<dbReference type="STRING" id="477680.SAMN05421788_101570"/>
<organism evidence="2 3">
    <name type="scientific">Filimonas lacunae</name>
    <dbReference type="NCBI Taxonomy" id="477680"/>
    <lineage>
        <taxon>Bacteria</taxon>
        <taxon>Pseudomonadati</taxon>
        <taxon>Bacteroidota</taxon>
        <taxon>Chitinophagia</taxon>
        <taxon>Chitinophagales</taxon>
        <taxon>Chitinophagaceae</taxon>
        <taxon>Filimonas</taxon>
    </lineage>
</organism>
<accession>A0A173MP28</accession>
<keyword evidence="1" id="KW-0812">Transmembrane</keyword>